<organism evidence="1">
    <name type="scientific">Arundo donax</name>
    <name type="common">Giant reed</name>
    <name type="synonym">Donax arundinaceus</name>
    <dbReference type="NCBI Taxonomy" id="35708"/>
    <lineage>
        <taxon>Eukaryota</taxon>
        <taxon>Viridiplantae</taxon>
        <taxon>Streptophyta</taxon>
        <taxon>Embryophyta</taxon>
        <taxon>Tracheophyta</taxon>
        <taxon>Spermatophyta</taxon>
        <taxon>Magnoliopsida</taxon>
        <taxon>Liliopsida</taxon>
        <taxon>Poales</taxon>
        <taxon>Poaceae</taxon>
        <taxon>PACMAD clade</taxon>
        <taxon>Arundinoideae</taxon>
        <taxon>Arundineae</taxon>
        <taxon>Arundo</taxon>
    </lineage>
</organism>
<proteinExistence type="predicted"/>
<reference evidence="1" key="2">
    <citation type="journal article" date="2015" name="Data Brief">
        <title>Shoot transcriptome of the giant reed, Arundo donax.</title>
        <authorList>
            <person name="Barrero R.A."/>
            <person name="Guerrero F.D."/>
            <person name="Moolhuijzen P."/>
            <person name="Goolsby J.A."/>
            <person name="Tidwell J."/>
            <person name="Bellgard S.E."/>
            <person name="Bellgard M.I."/>
        </authorList>
    </citation>
    <scope>NUCLEOTIDE SEQUENCE</scope>
    <source>
        <tissue evidence="1">Shoot tissue taken approximately 20 cm above the soil surface</tissue>
    </source>
</reference>
<sequence length="16" mass="1904">MKIKTCQHLFISQITL</sequence>
<dbReference type="AlphaFoldDB" id="A0A0A9QJJ0"/>
<evidence type="ECO:0000313" key="1">
    <source>
        <dbReference type="EMBL" id="JAD22501.1"/>
    </source>
</evidence>
<name>A0A0A9QJJ0_ARUDO</name>
<reference evidence="1" key="1">
    <citation type="submission" date="2014-09" db="EMBL/GenBank/DDBJ databases">
        <authorList>
            <person name="Magalhaes I.L.F."/>
            <person name="Oliveira U."/>
            <person name="Santos F.R."/>
            <person name="Vidigal T.H.D.A."/>
            <person name="Brescovit A.D."/>
            <person name="Santos A.J."/>
        </authorList>
    </citation>
    <scope>NUCLEOTIDE SEQUENCE</scope>
    <source>
        <tissue evidence="1">Shoot tissue taken approximately 20 cm above the soil surface</tissue>
    </source>
</reference>
<protein>
    <submittedName>
        <fullName evidence="1">Uncharacterized protein</fullName>
    </submittedName>
</protein>
<accession>A0A0A9QJJ0</accession>
<dbReference type="EMBL" id="GBRH01275394">
    <property type="protein sequence ID" value="JAD22501.1"/>
    <property type="molecule type" value="Transcribed_RNA"/>
</dbReference>